<sequence>MLSEASLRSGDELLGRFFKLGAEGPEHHQLGVVLFRVFSREIVG</sequence>
<gene>
    <name evidence="1" type="ORF">FNYG_14921</name>
</gene>
<accession>A0A2K0UP34</accession>
<dbReference type="Proteomes" id="UP000236664">
    <property type="component" value="Unassembled WGS sequence"/>
</dbReference>
<reference evidence="1 2" key="1">
    <citation type="submission" date="2017-06" db="EMBL/GenBank/DDBJ databases">
        <title>Genome of Fusarium nygamai isolate CS10214.</title>
        <authorList>
            <person name="Gardiner D.M."/>
            <person name="Obanor F."/>
            <person name="Kazan K."/>
        </authorList>
    </citation>
    <scope>NUCLEOTIDE SEQUENCE [LARGE SCALE GENOMIC DNA]</scope>
    <source>
        <strain evidence="1 2">CS10214</strain>
    </source>
</reference>
<evidence type="ECO:0000313" key="1">
    <source>
        <dbReference type="EMBL" id="PNP59539.1"/>
    </source>
</evidence>
<dbReference type="EMBL" id="MTQA01000420">
    <property type="protein sequence ID" value="PNP59539.1"/>
    <property type="molecule type" value="Genomic_DNA"/>
</dbReference>
<organism evidence="1 2">
    <name type="scientific">Gibberella nygamai</name>
    <name type="common">Bean root rot disease fungus</name>
    <name type="synonym">Fusarium nygamai</name>
    <dbReference type="NCBI Taxonomy" id="42673"/>
    <lineage>
        <taxon>Eukaryota</taxon>
        <taxon>Fungi</taxon>
        <taxon>Dikarya</taxon>
        <taxon>Ascomycota</taxon>
        <taxon>Pezizomycotina</taxon>
        <taxon>Sordariomycetes</taxon>
        <taxon>Hypocreomycetidae</taxon>
        <taxon>Hypocreales</taxon>
        <taxon>Nectriaceae</taxon>
        <taxon>Fusarium</taxon>
        <taxon>Fusarium fujikuroi species complex</taxon>
    </lineage>
</organism>
<evidence type="ECO:0000313" key="2">
    <source>
        <dbReference type="Proteomes" id="UP000236664"/>
    </source>
</evidence>
<keyword evidence="2" id="KW-1185">Reference proteome</keyword>
<name>A0A2K0UP34_GIBNY</name>
<dbReference type="AlphaFoldDB" id="A0A2K0UP34"/>
<proteinExistence type="predicted"/>
<dbReference type="OrthoDB" id="10436868at2759"/>
<comment type="caution">
    <text evidence="1">The sequence shown here is derived from an EMBL/GenBank/DDBJ whole genome shotgun (WGS) entry which is preliminary data.</text>
</comment>
<protein>
    <submittedName>
        <fullName evidence="1">Uncharacterized protein</fullName>
    </submittedName>
</protein>